<organism evidence="11 12">
    <name type="scientific">Candidatus Intestinimonas pullistercoris</name>
    <dbReference type="NCBI Taxonomy" id="2838623"/>
    <lineage>
        <taxon>Bacteria</taxon>
        <taxon>Bacillati</taxon>
        <taxon>Bacillota</taxon>
        <taxon>Clostridia</taxon>
        <taxon>Eubacteriales</taxon>
        <taxon>Intestinimonas</taxon>
    </lineage>
</organism>
<comment type="caution">
    <text evidence="11">The sequence shown here is derived from an EMBL/GenBank/DDBJ whole genome shotgun (WGS) entry which is preliminary data.</text>
</comment>
<proteinExistence type="inferred from homology"/>
<comment type="subunit">
    <text evidence="10">The RNAP catalytic core consists of 2 alpha, 1 beta, 1 beta' and 1 omega subunit. When a sigma factor is associated with the core the holoenzyme is formed, which can initiate transcription.</text>
</comment>
<dbReference type="GO" id="GO:0003899">
    <property type="term" value="F:DNA-directed RNA polymerase activity"/>
    <property type="evidence" value="ECO:0007669"/>
    <property type="project" value="UniProtKB-UniRule"/>
</dbReference>
<evidence type="ECO:0000256" key="7">
    <source>
        <dbReference type="ARBA" id="ARBA00023163"/>
    </source>
</evidence>
<comment type="similarity">
    <text evidence="1 10">Belongs to the RNA polymerase subunit omega family.</text>
</comment>
<dbReference type="NCBIfam" id="TIGR00690">
    <property type="entry name" value="rpoZ"/>
    <property type="match status" value="1"/>
</dbReference>
<keyword evidence="6 10" id="KW-0548">Nucleotidyltransferase</keyword>
<dbReference type="GO" id="GO:0006351">
    <property type="term" value="P:DNA-templated transcription"/>
    <property type="evidence" value="ECO:0007669"/>
    <property type="project" value="UniProtKB-UniRule"/>
</dbReference>
<dbReference type="Proteomes" id="UP000823882">
    <property type="component" value="Unassembled WGS sequence"/>
</dbReference>
<dbReference type="Gene3D" id="3.90.940.10">
    <property type="match status" value="1"/>
</dbReference>
<dbReference type="GO" id="GO:0000428">
    <property type="term" value="C:DNA-directed RNA polymerase complex"/>
    <property type="evidence" value="ECO:0007669"/>
    <property type="project" value="UniProtKB-KW"/>
</dbReference>
<evidence type="ECO:0000256" key="4">
    <source>
        <dbReference type="ARBA" id="ARBA00022478"/>
    </source>
</evidence>
<dbReference type="EC" id="2.7.7.6" evidence="2 10"/>
<dbReference type="InterPro" id="IPR003716">
    <property type="entry name" value="DNA-dir_RNA_pol_omega"/>
</dbReference>
<evidence type="ECO:0000256" key="8">
    <source>
        <dbReference type="ARBA" id="ARBA00029924"/>
    </source>
</evidence>
<dbReference type="PANTHER" id="PTHR34476">
    <property type="entry name" value="DNA-DIRECTED RNA POLYMERASE SUBUNIT OMEGA"/>
    <property type="match status" value="1"/>
</dbReference>
<protein>
    <recommendedName>
        <fullName evidence="3 10">DNA-directed RNA polymerase subunit omega</fullName>
        <shortName evidence="10">RNAP omega subunit</shortName>
        <ecNumber evidence="2 10">2.7.7.6</ecNumber>
    </recommendedName>
    <alternativeName>
        <fullName evidence="10">RNA polymerase omega subunit</fullName>
    </alternativeName>
    <alternativeName>
        <fullName evidence="8 10">Transcriptase subunit omega</fullName>
    </alternativeName>
</protein>
<accession>A0A9D2SZE6</accession>
<dbReference type="GO" id="GO:0003677">
    <property type="term" value="F:DNA binding"/>
    <property type="evidence" value="ECO:0007669"/>
    <property type="project" value="UniProtKB-UniRule"/>
</dbReference>
<keyword evidence="4 10" id="KW-0240">DNA-directed RNA polymerase</keyword>
<evidence type="ECO:0000313" key="11">
    <source>
        <dbReference type="EMBL" id="HJC39974.1"/>
    </source>
</evidence>
<evidence type="ECO:0000256" key="6">
    <source>
        <dbReference type="ARBA" id="ARBA00022695"/>
    </source>
</evidence>
<sequence>MMLYPAMKDLLAQVPSRYQLVNVVAHRARQIAAEAEEGGYPLNEKPVSLAIQEIAAGKVDLTLPEQP</sequence>
<evidence type="ECO:0000256" key="5">
    <source>
        <dbReference type="ARBA" id="ARBA00022679"/>
    </source>
</evidence>
<keyword evidence="5 10" id="KW-0808">Transferase</keyword>
<evidence type="ECO:0000256" key="2">
    <source>
        <dbReference type="ARBA" id="ARBA00012418"/>
    </source>
</evidence>
<reference evidence="11" key="1">
    <citation type="journal article" date="2021" name="PeerJ">
        <title>Extensive microbial diversity within the chicken gut microbiome revealed by metagenomics and culture.</title>
        <authorList>
            <person name="Gilroy R."/>
            <person name="Ravi A."/>
            <person name="Getino M."/>
            <person name="Pursley I."/>
            <person name="Horton D.L."/>
            <person name="Alikhan N.F."/>
            <person name="Baker D."/>
            <person name="Gharbi K."/>
            <person name="Hall N."/>
            <person name="Watson M."/>
            <person name="Adriaenssens E.M."/>
            <person name="Foster-Nyarko E."/>
            <person name="Jarju S."/>
            <person name="Secka A."/>
            <person name="Antonio M."/>
            <person name="Oren A."/>
            <person name="Chaudhuri R.R."/>
            <person name="La Ragione R."/>
            <person name="Hildebrand F."/>
            <person name="Pallen M.J."/>
        </authorList>
    </citation>
    <scope>NUCLEOTIDE SEQUENCE</scope>
    <source>
        <strain evidence="11">CHK186-1790</strain>
    </source>
</reference>
<dbReference type="AlphaFoldDB" id="A0A9D2SZE6"/>
<evidence type="ECO:0000313" key="12">
    <source>
        <dbReference type="Proteomes" id="UP000823882"/>
    </source>
</evidence>
<evidence type="ECO:0000256" key="10">
    <source>
        <dbReference type="HAMAP-Rule" id="MF_00366"/>
    </source>
</evidence>
<keyword evidence="7 10" id="KW-0804">Transcription</keyword>
<comment type="catalytic activity">
    <reaction evidence="9 10">
        <text>RNA(n) + a ribonucleoside 5'-triphosphate = RNA(n+1) + diphosphate</text>
        <dbReference type="Rhea" id="RHEA:21248"/>
        <dbReference type="Rhea" id="RHEA-COMP:14527"/>
        <dbReference type="Rhea" id="RHEA-COMP:17342"/>
        <dbReference type="ChEBI" id="CHEBI:33019"/>
        <dbReference type="ChEBI" id="CHEBI:61557"/>
        <dbReference type="ChEBI" id="CHEBI:140395"/>
        <dbReference type="EC" id="2.7.7.6"/>
    </reaction>
</comment>
<dbReference type="HAMAP" id="MF_00366">
    <property type="entry name" value="RNApol_bact_RpoZ"/>
    <property type="match status" value="1"/>
</dbReference>
<dbReference type="SUPFAM" id="SSF63562">
    <property type="entry name" value="RPB6/omega subunit-like"/>
    <property type="match status" value="1"/>
</dbReference>
<dbReference type="PANTHER" id="PTHR34476:SF1">
    <property type="entry name" value="DNA-DIRECTED RNA POLYMERASE SUBUNIT OMEGA"/>
    <property type="match status" value="1"/>
</dbReference>
<comment type="function">
    <text evidence="10">Promotes RNA polymerase assembly. Latches the N- and C-terminal regions of the beta' subunit thereby facilitating its interaction with the beta and alpha subunits.</text>
</comment>
<name>A0A9D2SZE6_9FIRM</name>
<dbReference type="InterPro" id="IPR036161">
    <property type="entry name" value="RPB6/omega-like_sf"/>
</dbReference>
<gene>
    <name evidence="10 11" type="primary">rpoZ</name>
    <name evidence="11" type="ORF">H9701_00285</name>
</gene>
<dbReference type="SMART" id="SM01409">
    <property type="entry name" value="RNA_pol_Rpb6"/>
    <property type="match status" value="1"/>
</dbReference>
<dbReference type="Pfam" id="PF01192">
    <property type="entry name" value="RNA_pol_Rpb6"/>
    <property type="match status" value="1"/>
</dbReference>
<dbReference type="InterPro" id="IPR006110">
    <property type="entry name" value="Pol_omega/Rpo6/RPB6"/>
</dbReference>
<dbReference type="EMBL" id="DWWJ01000004">
    <property type="protein sequence ID" value="HJC39974.1"/>
    <property type="molecule type" value="Genomic_DNA"/>
</dbReference>
<reference evidence="11" key="2">
    <citation type="submission" date="2021-04" db="EMBL/GenBank/DDBJ databases">
        <authorList>
            <person name="Gilroy R."/>
        </authorList>
    </citation>
    <scope>NUCLEOTIDE SEQUENCE</scope>
    <source>
        <strain evidence="11">CHK186-1790</strain>
    </source>
</reference>
<evidence type="ECO:0000256" key="9">
    <source>
        <dbReference type="ARBA" id="ARBA00048552"/>
    </source>
</evidence>
<evidence type="ECO:0000256" key="3">
    <source>
        <dbReference type="ARBA" id="ARBA00013725"/>
    </source>
</evidence>
<evidence type="ECO:0000256" key="1">
    <source>
        <dbReference type="ARBA" id="ARBA00006711"/>
    </source>
</evidence>